<dbReference type="EMBL" id="CAADFS010000051">
    <property type="protein sequence ID" value="VFK47760.1"/>
    <property type="molecule type" value="Genomic_DNA"/>
</dbReference>
<reference evidence="2" key="1">
    <citation type="submission" date="2019-02" db="EMBL/GenBank/DDBJ databases">
        <authorList>
            <person name="Gruber-Vodicka R. H."/>
            <person name="Seah K. B. B."/>
        </authorList>
    </citation>
    <scope>NUCLEOTIDE SEQUENCE</scope>
    <source>
        <strain evidence="2">BECK_BZ123</strain>
        <strain evidence="1">BECK_BZ125</strain>
        <strain evidence="3">BECK_BZ126</strain>
    </source>
</reference>
<sequence>MGNRPHCDDGEGVALALLTLREVCPNGRQRISSPNIEIQIAIEKNMDVRSALALEWTKAKNSQRTFAYSVTALSRYPKE</sequence>
<dbReference type="EMBL" id="CAADFW010000028">
    <property type="protein sequence ID" value="VFK58976.1"/>
    <property type="molecule type" value="Genomic_DNA"/>
</dbReference>
<name>A0A450Z1T9_9GAMM</name>
<protein>
    <submittedName>
        <fullName evidence="2">Uncharacterized protein</fullName>
    </submittedName>
</protein>
<evidence type="ECO:0000313" key="2">
    <source>
        <dbReference type="EMBL" id="VFK47760.1"/>
    </source>
</evidence>
<evidence type="ECO:0000313" key="3">
    <source>
        <dbReference type="EMBL" id="VFK58976.1"/>
    </source>
</evidence>
<evidence type="ECO:0000313" key="1">
    <source>
        <dbReference type="EMBL" id="VFK44920.1"/>
    </source>
</evidence>
<proteinExistence type="predicted"/>
<dbReference type="EMBL" id="CAADFT010000041">
    <property type="protein sequence ID" value="VFK44920.1"/>
    <property type="molecule type" value="Genomic_DNA"/>
</dbReference>
<dbReference type="AlphaFoldDB" id="A0A450Z1T9"/>
<gene>
    <name evidence="2" type="ORF">BECKTC1821D_GA0114238_105110</name>
    <name evidence="1" type="ORF">BECKTC1821E_GA0114239_104121</name>
    <name evidence="3" type="ORF">BECKTC1821F_GA0114240_102813</name>
</gene>
<organism evidence="2">
    <name type="scientific">Candidatus Kentrum sp. TC</name>
    <dbReference type="NCBI Taxonomy" id="2126339"/>
    <lineage>
        <taxon>Bacteria</taxon>
        <taxon>Pseudomonadati</taxon>
        <taxon>Pseudomonadota</taxon>
        <taxon>Gammaproteobacteria</taxon>
        <taxon>Candidatus Kentrum</taxon>
    </lineage>
</organism>
<accession>A0A450Z1T9</accession>